<accession>A0A0A9BKV6</accession>
<organism evidence="1">
    <name type="scientific">Arundo donax</name>
    <name type="common">Giant reed</name>
    <name type="synonym">Donax arundinaceus</name>
    <dbReference type="NCBI Taxonomy" id="35708"/>
    <lineage>
        <taxon>Eukaryota</taxon>
        <taxon>Viridiplantae</taxon>
        <taxon>Streptophyta</taxon>
        <taxon>Embryophyta</taxon>
        <taxon>Tracheophyta</taxon>
        <taxon>Spermatophyta</taxon>
        <taxon>Magnoliopsida</taxon>
        <taxon>Liliopsida</taxon>
        <taxon>Poales</taxon>
        <taxon>Poaceae</taxon>
        <taxon>PACMAD clade</taxon>
        <taxon>Arundinoideae</taxon>
        <taxon>Arundineae</taxon>
        <taxon>Arundo</taxon>
    </lineage>
</organism>
<name>A0A0A9BKV6_ARUDO</name>
<reference evidence="1" key="2">
    <citation type="journal article" date="2015" name="Data Brief">
        <title>Shoot transcriptome of the giant reed, Arundo donax.</title>
        <authorList>
            <person name="Barrero R.A."/>
            <person name="Guerrero F.D."/>
            <person name="Moolhuijzen P."/>
            <person name="Goolsby J.A."/>
            <person name="Tidwell J."/>
            <person name="Bellgard S.E."/>
            <person name="Bellgard M.I."/>
        </authorList>
    </citation>
    <scope>NUCLEOTIDE SEQUENCE</scope>
    <source>
        <tissue evidence="1">Shoot tissue taken approximately 20 cm above the soil surface</tissue>
    </source>
</reference>
<protein>
    <submittedName>
        <fullName evidence="1">Uncharacterized protein</fullName>
    </submittedName>
</protein>
<dbReference type="AlphaFoldDB" id="A0A0A9BKV6"/>
<sequence>MPLTVRVAGCGLYSSQRNMPHRMYNGSHYIVYDFLPRMRSFQFSAQVL</sequence>
<evidence type="ECO:0000313" key="1">
    <source>
        <dbReference type="EMBL" id="JAD62793.1"/>
    </source>
</evidence>
<reference evidence="1" key="1">
    <citation type="submission" date="2014-09" db="EMBL/GenBank/DDBJ databases">
        <authorList>
            <person name="Magalhaes I.L.F."/>
            <person name="Oliveira U."/>
            <person name="Santos F.R."/>
            <person name="Vidigal T.H.D.A."/>
            <person name="Brescovit A.D."/>
            <person name="Santos A.J."/>
        </authorList>
    </citation>
    <scope>NUCLEOTIDE SEQUENCE</scope>
    <source>
        <tissue evidence="1">Shoot tissue taken approximately 20 cm above the soil surface</tissue>
    </source>
</reference>
<proteinExistence type="predicted"/>
<dbReference type="EMBL" id="GBRH01235102">
    <property type="protein sequence ID" value="JAD62793.1"/>
    <property type="molecule type" value="Transcribed_RNA"/>
</dbReference>